<sequence>MTPSSITPGTPASPLSQEAFREALLSKGQYYHLHHPFQQAMAEGELTQEQLQGWVANRFYYQLMIPQKDAALLANCPDAATRRRWVQRLLDHDGHEGEEGGIEAWLALGEAVGLSREALLSQQHVLPGVRFAVDAYRHFVASAPWQEAAISSLTELFAPQAHQNRLDTWPKHYPWIDEQGYRYFRKRLSEARRDVDHGLEIALSVCTSAALQQRALEILQFKLDVLWSMLDAMTLAYQLGRPPYHTVTQEAVYHRGLERSTY</sequence>
<reference evidence="4" key="1">
    <citation type="journal article" date="2015" name="Nature">
        <title>Complex archaea that bridge the gap between prokaryotes and eukaryotes.</title>
        <authorList>
            <person name="Spang A."/>
            <person name="Saw J.H."/>
            <person name="Jorgensen S.L."/>
            <person name="Zaremba-Niedzwiedzka K."/>
            <person name="Martijn J."/>
            <person name="Lind A.E."/>
            <person name="van Eijk R."/>
            <person name="Schleper C."/>
            <person name="Guy L."/>
            <person name="Ettema T.J."/>
        </authorList>
    </citation>
    <scope>NUCLEOTIDE SEQUENCE</scope>
</reference>
<dbReference type="PANTHER" id="PTHR40279:SF3">
    <property type="entry name" value="4-AMINOBENZOATE SYNTHASE"/>
    <property type="match status" value="1"/>
</dbReference>
<keyword evidence="2" id="KW-0560">Oxidoreductase</keyword>
<proteinExistence type="inferred from homology"/>
<comment type="caution">
    <text evidence="4">The sequence shown here is derived from an EMBL/GenBank/DDBJ whole genome shotgun (WGS) entry which is preliminary data.</text>
</comment>
<dbReference type="PANTHER" id="PTHR40279">
    <property type="entry name" value="PQQC-LIKE PROTEIN"/>
    <property type="match status" value="1"/>
</dbReference>
<dbReference type="HAMAP" id="MF_00654">
    <property type="entry name" value="PQQ_syn_PqqC"/>
    <property type="match status" value="1"/>
</dbReference>
<dbReference type="NCBIfam" id="TIGR02111">
    <property type="entry name" value="PQQ_syn_pqqC"/>
    <property type="match status" value="1"/>
</dbReference>
<gene>
    <name evidence="4" type="ORF">LCGC14_0159090</name>
</gene>
<evidence type="ECO:0000256" key="2">
    <source>
        <dbReference type="ARBA" id="ARBA00023002"/>
    </source>
</evidence>
<dbReference type="GO" id="GO:0018189">
    <property type="term" value="P:pyrroloquinoline quinone biosynthetic process"/>
    <property type="evidence" value="ECO:0007669"/>
    <property type="project" value="UniProtKB-KW"/>
</dbReference>
<dbReference type="EMBL" id="LAZR01000059">
    <property type="protein sequence ID" value="KKN97220.1"/>
    <property type="molecule type" value="Genomic_DNA"/>
</dbReference>
<protein>
    <recommendedName>
        <fullName evidence="3">Thiaminase-2/PQQC domain-containing protein</fullName>
    </recommendedName>
</protein>
<evidence type="ECO:0000259" key="3">
    <source>
        <dbReference type="Pfam" id="PF03070"/>
    </source>
</evidence>
<dbReference type="Pfam" id="PF03070">
    <property type="entry name" value="TENA_THI-4"/>
    <property type="match status" value="1"/>
</dbReference>
<dbReference type="InterPro" id="IPR016084">
    <property type="entry name" value="Haem_Oase-like_multi-hlx"/>
</dbReference>
<evidence type="ECO:0000256" key="1">
    <source>
        <dbReference type="ARBA" id="ARBA00022905"/>
    </source>
</evidence>
<dbReference type="Gene3D" id="1.20.910.10">
    <property type="entry name" value="Heme oxygenase-like"/>
    <property type="match status" value="1"/>
</dbReference>
<dbReference type="AlphaFoldDB" id="A0A0F9UVX8"/>
<evidence type="ECO:0000313" key="4">
    <source>
        <dbReference type="EMBL" id="KKN97220.1"/>
    </source>
</evidence>
<dbReference type="SUPFAM" id="SSF48613">
    <property type="entry name" value="Heme oxygenase-like"/>
    <property type="match status" value="1"/>
</dbReference>
<feature type="domain" description="Thiaminase-2/PQQC" evidence="3">
    <location>
        <begin position="28"/>
        <end position="231"/>
    </location>
</feature>
<dbReference type="InterPro" id="IPR011845">
    <property type="entry name" value="PqqC"/>
</dbReference>
<dbReference type="InterPro" id="IPR039068">
    <property type="entry name" value="PqqC-like"/>
</dbReference>
<dbReference type="GO" id="GO:0016491">
    <property type="term" value="F:oxidoreductase activity"/>
    <property type="evidence" value="ECO:0007669"/>
    <property type="project" value="UniProtKB-KW"/>
</dbReference>
<organism evidence="4">
    <name type="scientific">marine sediment metagenome</name>
    <dbReference type="NCBI Taxonomy" id="412755"/>
    <lineage>
        <taxon>unclassified sequences</taxon>
        <taxon>metagenomes</taxon>
        <taxon>ecological metagenomes</taxon>
    </lineage>
</organism>
<keyword evidence="1" id="KW-0884">PQQ biosynthesis</keyword>
<dbReference type="InterPro" id="IPR004305">
    <property type="entry name" value="Thiaminase-2/PQQC"/>
</dbReference>
<name>A0A0F9UVX8_9ZZZZ</name>
<accession>A0A0F9UVX8</accession>